<feature type="compositionally biased region" description="Basic and acidic residues" evidence="1">
    <location>
        <begin position="37"/>
        <end position="55"/>
    </location>
</feature>
<keyword evidence="2" id="KW-0732">Signal</keyword>
<evidence type="ECO:0000256" key="1">
    <source>
        <dbReference type="SAM" id="MobiDB-lite"/>
    </source>
</evidence>
<evidence type="ECO:0000313" key="4">
    <source>
        <dbReference type="Proteomes" id="UP001214638"/>
    </source>
</evidence>
<keyword evidence="4" id="KW-1185">Reference proteome</keyword>
<gene>
    <name evidence="3" type="ORF">BdWA1_000133</name>
</gene>
<dbReference type="RefSeq" id="XP_067803976.1">
    <property type="nucleotide sequence ID" value="XM_067945185.1"/>
</dbReference>
<feature type="compositionally biased region" description="Basic and acidic residues" evidence="1">
    <location>
        <begin position="76"/>
        <end position="104"/>
    </location>
</feature>
<dbReference type="GeneID" id="94334431"/>
<feature type="region of interest" description="Disordered" evidence="1">
    <location>
        <begin position="70"/>
        <end position="117"/>
    </location>
</feature>
<feature type="region of interest" description="Disordered" evidence="1">
    <location>
        <begin position="23"/>
        <end position="55"/>
    </location>
</feature>
<evidence type="ECO:0000256" key="2">
    <source>
        <dbReference type="SAM" id="SignalP"/>
    </source>
</evidence>
<name>A0AAD9PLU4_9APIC</name>
<evidence type="ECO:0008006" key="5">
    <source>
        <dbReference type="Google" id="ProtNLM"/>
    </source>
</evidence>
<evidence type="ECO:0000313" key="3">
    <source>
        <dbReference type="EMBL" id="KAK2197134.1"/>
    </source>
</evidence>
<feature type="signal peptide" evidence="2">
    <location>
        <begin position="1"/>
        <end position="20"/>
    </location>
</feature>
<dbReference type="Proteomes" id="UP001214638">
    <property type="component" value="Unassembled WGS sequence"/>
</dbReference>
<protein>
    <recommendedName>
        <fullName evidence="5">Secreted protein</fullName>
    </recommendedName>
</protein>
<organism evidence="3 4">
    <name type="scientific">Babesia duncani</name>
    <dbReference type="NCBI Taxonomy" id="323732"/>
    <lineage>
        <taxon>Eukaryota</taxon>
        <taxon>Sar</taxon>
        <taxon>Alveolata</taxon>
        <taxon>Apicomplexa</taxon>
        <taxon>Aconoidasida</taxon>
        <taxon>Piroplasmida</taxon>
        <taxon>Babesiidae</taxon>
        <taxon>Babesia</taxon>
    </lineage>
</organism>
<accession>A0AAD9PLU4</accession>
<dbReference type="AlphaFoldDB" id="A0AAD9PLU4"/>
<feature type="chain" id="PRO_5042249061" description="Secreted protein" evidence="2">
    <location>
        <begin position="21"/>
        <end position="117"/>
    </location>
</feature>
<sequence length="117" mass="12922">MRATTTIVIVLATTLFSVNCQPEKKQNKVDIQSPSDPSKHLRDVEADKNEATTDRAVRMEASHVVAKYPCSGTELTDLKDDKSKSTPEVKDSDKVELRTEKSTVEPKSLGNIMSDSK</sequence>
<comment type="caution">
    <text evidence="3">The sequence shown here is derived from an EMBL/GenBank/DDBJ whole genome shotgun (WGS) entry which is preliminary data.</text>
</comment>
<dbReference type="EMBL" id="JALLKP010000001">
    <property type="protein sequence ID" value="KAK2197134.1"/>
    <property type="molecule type" value="Genomic_DNA"/>
</dbReference>
<proteinExistence type="predicted"/>
<dbReference type="KEGG" id="bdw:94334431"/>
<reference evidence="3" key="1">
    <citation type="journal article" date="2023" name="Nat. Microbiol.">
        <title>Babesia duncani multi-omics identifies virulence factors and drug targets.</title>
        <authorList>
            <person name="Singh P."/>
            <person name="Lonardi S."/>
            <person name="Liang Q."/>
            <person name="Vydyam P."/>
            <person name="Khabirova E."/>
            <person name="Fang T."/>
            <person name="Gihaz S."/>
            <person name="Thekkiniath J."/>
            <person name="Munshi M."/>
            <person name="Abel S."/>
            <person name="Ciampossin L."/>
            <person name="Batugedara G."/>
            <person name="Gupta M."/>
            <person name="Lu X.M."/>
            <person name="Lenz T."/>
            <person name="Chakravarty S."/>
            <person name="Cornillot E."/>
            <person name="Hu Y."/>
            <person name="Ma W."/>
            <person name="Gonzalez L.M."/>
            <person name="Sanchez S."/>
            <person name="Estrada K."/>
            <person name="Sanchez-Flores A."/>
            <person name="Montero E."/>
            <person name="Harb O.S."/>
            <person name="Le Roch K.G."/>
            <person name="Mamoun C.B."/>
        </authorList>
    </citation>
    <scope>NUCLEOTIDE SEQUENCE</scope>
    <source>
        <strain evidence="3">WA1</strain>
    </source>
</reference>